<feature type="transmembrane region" description="Helical" evidence="6">
    <location>
        <begin position="409"/>
        <end position="429"/>
    </location>
</feature>
<evidence type="ECO:0000256" key="1">
    <source>
        <dbReference type="ARBA" id="ARBA00004141"/>
    </source>
</evidence>
<dbReference type="PANTHER" id="PTHR43243:SF4">
    <property type="entry name" value="CATIONIC AMINO ACID TRANSPORTER 4"/>
    <property type="match status" value="1"/>
</dbReference>
<organism evidence="7 8">
    <name type="scientific">Streptococcus ictaluri 707-05</name>
    <dbReference type="NCBI Taxonomy" id="764299"/>
    <lineage>
        <taxon>Bacteria</taxon>
        <taxon>Bacillati</taxon>
        <taxon>Bacillota</taxon>
        <taxon>Bacilli</taxon>
        <taxon>Lactobacillales</taxon>
        <taxon>Streptococcaceae</taxon>
        <taxon>Streptococcus</taxon>
    </lineage>
</organism>
<feature type="transmembrane region" description="Helical" evidence="6">
    <location>
        <begin position="351"/>
        <end position="372"/>
    </location>
</feature>
<dbReference type="AlphaFoldDB" id="G5K0J3"/>
<reference evidence="7 8" key="1">
    <citation type="journal article" date="2014" name="Int. J. Syst. Evol. Microbiol.">
        <title>Phylogenomics and the dynamic genome evolution of the genus Streptococcus.</title>
        <authorList>
            <consortium name="The Broad Institute Genome Sequencing Platform"/>
            <person name="Richards V.P."/>
            <person name="Palmer S.R."/>
            <person name="Pavinski Bitar P.D."/>
            <person name="Qin X."/>
            <person name="Weinstock G.M."/>
            <person name="Highlander S.K."/>
            <person name="Town C.D."/>
            <person name="Burne R.A."/>
            <person name="Stanhope M.J."/>
        </authorList>
    </citation>
    <scope>NUCLEOTIDE SEQUENCE [LARGE SCALE GENOMIC DNA]</scope>
    <source>
        <strain evidence="7 8">707-05</strain>
    </source>
</reference>
<dbReference type="Gene3D" id="1.20.1740.10">
    <property type="entry name" value="Amino acid/polyamine transporter I"/>
    <property type="match status" value="1"/>
</dbReference>
<comment type="caution">
    <text evidence="7">The sequence shown here is derived from an EMBL/GenBank/DDBJ whole genome shotgun (WGS) entry which is preliminary data.</text>
</comment>
<dbReference type="eggNOG" id="COG0531">
    <property type="taxonomic scope" value="Bacteria"/>
</dbReference>
<keyword evidence="2" id="KW-0813">Transport</keyword>
<dbReference type="EMBL" id="AEUX02000003">
    <property type="protein sequence ID" value="EHI70457.1"/>
    <property type="molecule type" value="Genomic_DNA"/>
</dbReference>
<feature type="transmembrane region" description="Helical" evidence="6">
    <location>
        <begin position="149"/>
        <end position="167"/>
    </location>
</feature>
<evidence type="ECO:0000256" key="5">
    <source>
        <dbReference type="ARBA" id="ARBA00023136"/>
    </source>
</evidence>
<keyword evidence="8" id="KW-1185">Reference proteome</keyword>
<dbReference type="GO" id="GO:0015171">
    <property type="term" value="F:amino acid transmembrane transporter activity"/>
    <property type="evidence" value="ECO:0007669"/>
    <property type="project" value="TreeGrafter"/>
</dbReference>
<evidence type="ECO:0000313" key="8">
    <source>
        <dbReference type="Proteomes" id="UP000003330"/>
    </source>
</evidence>
<feature type="transmembrane region" description="Helical" evidence="6">
    <location>
        <begin position="257"/>
        <end position="282"/>
    </location>
</feature>
<dbReference type="RefSeq" id="WP_008087548.1">
    <property type="nucleotide sequence ID" value="NZ_AEUX02000003.1"/>
</dbReference>
<protein>
    <submittedName>
        <fullName evidence="7">Amino acid permease</fullName>
    </submittedName>
</protein>
<dbReference type="Pfam" id="PF13520">
    <property type="entry name" value="AA_permease_2"/>
    <property type="match status" value="1"/>
</dbReference>
<keyword evidence="3 6" id="KW-0812">Transmembrane</keyword>
<accession>G5K0J3</accession>
<dbReference type="PIRSF" id="PIRSF006060">
    <property type="entry name" value="AA_transporter"/>
    <property type="match status" value="1"/>
</dbReference>
<evidence type="ECO:0000313" key="7">
    <source>
        <dbReference type="EMBL" id="EHI70457.1"/>
    </source>
</evidence>
<dbReference type="GO" id="GO:0016020">
    <property type="term" value="C:membrane"/>
    <property type="evidence" value="ECO:0007669"/>
    <property type="project" value="UniProtKB-SubCell"/>
</dbReference>
<comment type="subcellular location">
    <subcellularLocation>
        <location evidence="1">Membrane</location>
        <topology evidence="1">Multi-pass membrane protein</topology>
    </subcellularLocation>
</comment>
<feature type="transmembrane region" description="Helical" evidence="6">
    <location>
        <begin position="85"/>
        <end position="106"/>
    </location>
</feature>
<keyword evidence="4 6" id="KW-1133">Transmembrane helix</keyword>
<feature type="transmembrane region" description="Helical" evidence="6">
    <location>
        <begin position="302"/>
        <end position="330"/>
    </location>
</feature>
<dbReference type="STRING" id="764299.STRIC_0115"/>
<feature type="transmembrane region" description="Helical" evidence="6">
    <location>
        <begin position="25"/>
        <end position="47"/>
    </location>
</feature>
<feature type="transmembrane region" description="Helical" evidence="6">
    <location>
        <begin position="53"/>
        <end position="73"/>
    </location>
</feature>
<sequence length="467" mass="50933">MKIFRKKSKNDTRTEMNRHLKVSDLVFLGLGSMVGTGIFTITGIGAANYAGPALTISIVISAIAIAILALFYAEFASRIPSNGGAYSYVYATLGEFPAWIVGWYIIMEFLTAISSVAVGWGSYLKGMLANYGITLPAALNGTYNAKEGTYIDLLPVLVMFFVTAIVLMNSKAALRFNSFLVILKFSGLALFIIVGIFFIDGQNWSNFAPYGLGQIYGGQTGIFAGASVMFFAFLGFESISMTVDEVKDPQKTVPRGIVLSLTIVTILYIVVTMILTGIVHYTKLNVPDAVAFALRSVGLTWAADYVSIVAILTLITVCISMTYALARIVYSISRDGLLPKSLYQITAISKVPKNATLVVGLLSMIFAGLFPLASLAEFVNITTLAYLIIMSFAIIRLRKSQGAPKQGEFKTPFVPFLPILAIIICASFMSQYMPFTWLAFAISTLIGTLIYVLYGYKHSKEHFNKEL</sequence>
<evidence type="ECO:0000256" key="3">
    <source>
        <dbReference type="ARBA" id="ARBA00022692"/>
    </source>
</evidence>
<dbReference type="InterPro" id="IPR002293">
    <property type="entry name" value="AA/rel_permease1"/>
</dbReference>
<feature type="transmembrane region" description="Helical" evidence="6">
    <location>
        <begin position="378"/>
        <end position="397"/>
    </location>
</feature>
<feature type="transmembrane region" description="Helical" evidence="6">
    <location>
        <begin position="179"/>
        <end position="199"/>
    </location>
</feature>
<keyword evidence="5 6" id="KW-0472">Membrane</keyword>
<dbReference type="PANTHER" id="PTHR43243">
    <property type="entry name" value="INNER MEMBRANE TRANSPORTER YGJI-RELATED"/>
    <property type="match status" value="1"/>
</dbReference>
<dbReference type="OrthoDB" id="9762947at2"/>
<gene>
    <name evidence="7" type="ORF">STRIC_0115</name>
</gene>
<evidence type="ECO:0000256" key="6">
    <source>
        <dbReference type="SAM" id="Phobius"/>
    </source>
</evidence>
<dbReference type="Proteomes" id="UP000003330">
    <property type="component" value="Unassembled WGS sequence"/>
</dbReference>
<feature type="transmembrane region" description="Helical" evidence="6">
    <location>
        <begin position="435"/>
        <end position="456"/>
    </location>
</feature>
<evidence type="ECO:0000256" key="4">
    <source>
        <dbReference type="ARBA" id="ARBA00022989"/>
    </source>
</evidence>
<evidence type="ECO:0000256" key="2">
    <source>
        <dbReference type="ARBA" id="ARBA00022448"/>
    </source>
</evidence>
<proteinExistence type="predicted"/>
<feature type="transmembrane region" description="Helical" evidence="6">
    <location>
        <begin position="219"/>
        <end position="236"/>
    </location>
</feature>
<name>G5K0J3_9STRE</name>